<keyword evidence="4" id="KW-1185">Reference proteome</keyword>
<evidence type="ECO:0000256" key="1">
    <source>
        <dbReference type="SAM" id="MobiDB-lite"/>
    </source>
</evidence>
<dbReference type="Pfam" id="PF21722">
    <property type="entry name" value="Gly_rich_2"/>
    <property type="match status" value="1"/>
</dbReference>
<protein>
    <recommendedName>
        <fullName evidence="2">Glycine-rich domain-containing protein</fullName>
    </recommendedName>
</protein>
<dbReference type="Proteomes" id="UP000317635">
    <property type="component" value="Segment"/>
</dbReference>
<proteinExistence type="predicted"/>
<evidence type="ECO:0000313" key="4">
    <source>
        <dbReference type="Proteomes" id="UP000317635"/>
    </source>
</evidence>
<gene>
    <name evidence="3" type="primary">4</name>
    <name evidence="3" type="ORF">SEA_ZOLITA_4</name>
</gene>
<evidence type="ECO:0000259" key="2">
    <source>
        <dbReference type="Pfam" id="PF21722"/>
    </source>
</evidence>
<organism evidence="3 4">
    <name type="scientific">Mycobacterium phage Zolita</name>
    <dbReference type="NCBI Taxonomy" id="2593355"/>
    <lineage>
        <taxon>Viruses</taxon>
        <taxon>Duplodnaviria</taxon>
        <taxon>Heunggongvirae</taxon>
        <taxon>Uroviricota</taxon>
        <taxon>Caudoviricetes</taxon>
        <taxon>Benedictvirus</taxon>
        <taxon>Benedictvirus zolita</taxon>
    </lineage>
</organism>
<name>A0A514U2C5_9CAUD</name>
<reference evidence="3 4" key="1">
    <citation type="submission" date="2019-06" db="EMBL/GenBank/DDBJ databases">
        <authorList>
            <person name="Agostino C.J."/>
            <person name="Dionne E.N."/>
            <person name="Schmitt O.J."/>
            <person name="Otalvaro S."/>
            <person name="Cornely K."/>
            <person name="Butela K.A."/>
            <person name="Garlena R.A."/>
            <person name="Russell D.A."/>
            <person name="Pope W.H."/>
            <person name="Jacobs-Sera D."/>
            <person name="Hatfull G.F."/>
        </authorList>
    </citation>
    <scope>NUCLEOTIDE SEQUENCE [LARGE SCALE GENOMIC DNA]</scope>
</reference>
<dbReference type="InterPro" id="IPR049304">
    <property type="entry name" value="Gly_rich_dom"/>
</dbReference>
<sequence length="234" mass="24005">MSNASDVLVGSAGVRKVYLGDTVVWQRFTPYQLSYTSQGDYHIPINPYADYIDYVMIGSGGSGAGGGLAIPGGGGGGAAWVYGTLRRGVDFPSNASEIWLTLLTPPNGGSGGFSPGSGTDGRPTTLRIDGTSYVVASGGPRAGGWGSGGRAGGAATGGNTNGGRDVSYQGLTGTGGATQSSDGTPGNPLRRRRLWRWPHGQRWPWRLRSSTHRIQIADQAGGPLAQRGAPALGQ</sequence>
<dbReference type="KEGG" id="vg:64868669"/>
<accession>A0A514U2C5</accession>
<feature type="domain" description="Glycine-rich" evidence="2">
    <location>
        <begin position="36"/>
        <end position="185"/>
    </location>
</feature>
<feature type="region of interest" description="Disordered" evidence="1">
    <location>
        <begin position="141"/>
        <end position="193"/>
    </location>
</feature>
<dbReference type="EMBL" id="MN096372">
    <property type="protein sequence ID" value="QDK03090.1"/>
    <property type="molecule type" value="Genomic_DNA"/>
</dbReference>
<dbReference type="GeneID" id="64868669"/>
<dbReference type="RefSeq" id="YP_010060801.1">
    <property type="nucleotide sequence ID" value="NC_054776.1"/>
</dbReference>
<feature type="compositionally biased region" description="Gly residues" evidence="1">
    <location>
        <begin position="141"/>
        <end position="161"/>
    </location>
</feature>
<evidence type="ECO:0000313" key="3">
    <source>
        <dbReference type="EMBL" id="QDK03090.1"/>
    </source>
</evidence>